<dbReference type="AlphaFoldDB" id="A0A7C6Z452"/>
<evidence type="ECO:0000313" key="2">
    <source>
        <dbReference type="Proteomes" id="UP000553059"/>
    </source>
</evidence>
<accession>A0A7C6Z452</accession>
<protein>
    <submittedName>
        <fullName evidence="1">Uncharacterized protein</fullName>
    </submittedName>
</protein>
<sequence>MQTGGSAIPRETLWDMPPLRKIVHSCAKSYAYSALKIMQFIEVCVLA</sequence>
<name>A0A7C6Z452_9FIRM</name>
<dbReference type="EMBL" id="DUTF01000178">
    <property type="protein sequence ID" value="HHY26685.1"/>
    <property type="molecule type" value="Genomic_DNA"/>
</dbReference>
<dbReference type="Proteomes" id="UP000553059">
    <property type="component" value="Unassembled WGS sequence"/>
</dbReference>
<comment type="caution">
    <text evidence="1">The sequence shown here is derived from an EMBL/GenBank/DDBJ whole genome shotgun (WGS) entry which is preliminary data.</text>
</comment>
<organism evidence="1 2">
    <name type="scientific">Desulfitobacterium dehalogenans</name>
    <dbReference type="NCBI Taxonomy" id="36854"/>
    <lineage>
        <taxon>Bacteria</taxon>
        <taxon>Bacillati</taxon>
        <taxon>Bacillota</taxon>
        <taxon>Clostridia</taxon>
        <taxon>Eubacteriales</taxon>
        <taxon>Desulfitobacteriaceae</taxon>
        <taxon>Desulfitobacterium</taxon>
    </lineage>
</organism>
<evidence type="ECO:0000313" key="1">
    <source>
        <dbReference type="EMBL" id="HHY26685.1"/>
    </source>
</evidence>
<proteinExistence type="predicted"/>
<reference evidence="1 2" key="1">
    <citation type="journal article" date="2020" name="Biotechnol. Biofuels">
        <title>New insights from the biogas microbiome by comprehensive genome-resolved metagenomics of nearly 1600 species originating from multiple anaerobic digesters.</title>
        <authorList>
            <person name="Campanaro S."/>
            <person name="Treu L."/>
            <person name="Rodriguez-R L.M."/>
            <person name="Kovalovszki A."/>
            <person name="Ziels R.M."/>
            <person name="Maus I."/>
            <person name="Zhu X."/>
            <person name="Kougias P.G."/>
            <person name="Basile A."/>
            <person name="Luo G."/>
            <person name="Schluter A."/>
            <person name="Konstantinidis K.T."/>
            <person name="Angelidaki I."/>
        </authorList>
    </citation>
    <scope>NUCLEOTIDE SEQUENCE [LARGE SCALE GENOMIC DNA]</scope>
    <source>
        <strain evidence="1">AS05jafATM_4</strain>
    </source>
</reference>
<gene>
    <name evidence="1" type="ORF">GX523_08060</name>
</gene>